<evidence type="ECO:0000313" key="1">
    <source>
        <dbReference type="EMBL" id="QBP11495.1"/>
    </source>
</evidence>
<proteinExistence type="predicted"/>
<reference evidence="1 2" key="1">
    <citation type="submission" date="2019-03" db="EMBL/GenBank/DDBJ databases">
        <title>Comparative insights into the high quality Complete genome sequence of highly metal resistant Cupriavidus metallidurans strain BS1 isolated from a gold-copper mine.</title>
        <authorList>
            <person name="Mazhar H.S."/>
            <person name="Rensing C."/>
        </authorList>
    </citation>
    <scope>NUCLEOTIDE SEQUENCE [LARGE SCALE GENOMIC DNA]</scope>
    <source>
        <strain evidence="1 2">BS1</strain>
    </source>
</reference>
<dbReference type="Proteomes" id="UP000253772">
    <property type="component" value="Chromosome c1"/>
</dbReference>
<gene>
    <name evidence="1" type="ORF">DDF84_017940</name>
</gene>
<evidence type="ECO:0000313" key="2">
    <source>
        <dbReference type="Proteomes" id="UP000253772"/>
    </source>
</evidence>
<sequence length="79" mass="8884">MRRDIPQCLDQTRLDGIFQGFSAITKVAMPTVRFYPRRRGKSFVDNVPRLARTCASSGVWRRHGGVMRYGLETPAGITG</sequence>
<organism evidence="1 2">
    <name type="scientific">Cupriavidus metallidurans</name>
    <dbReference type="NCBI Taxonomy" id="119219"/>
    <lineage>
        <taxon>Bacteria</taxon>
        <taxon>Pseudomonadati</taxon>
        <taxon>Pseudomonadota</taxon>
        <taxon>Betaproteobacteria</taxon>
        <taxon>Burkholderiales</taxon>
        <taxon>Burkholderiaceae</taxon>
        <taxon>Cupriavidus</taxon>
    </lineage>
</organism>
<name>A0A2L0XBK1_9BURK</name>
<protein>
    <submittedName>
        <fullName evidence="1">Uncharacterized protein</fullName>
    </submittedName>
</protein>
<dbReference type="AlphaFoldDB" id="A0A2L0XBK1"/>
<accession>A0A2L0XBK1</accession>
<dbReference type="EMBL" id="CP037900">
    <property type="protein sequence ID" value="QBP11495.1"/>
    <property type="molecule type" value="Genomic_DNA"/>
</dbReference>